<sequence length="152" mass="17639">MNTLTISQIFSNFSFYQENYLSIIADHNQYQTPVEGSYVNVWPLGLRELVLGDLLQLWFSEKWLVNSPCHLRFEHKDDGRRIPLQRDHDLYLFQLAGSALSGSNRSKVWSISEQKVLTVELDSALKYYCFQKGSNRIDLTKTQLLRALHSAI</sequence>
<proteinExistence type="predicted"/>
<accession>A0A1A7R9F7</accession>
<reference evidence="2" key="1">
    <citation type="submission" date="2016-06" db="EMBL/GenBank/DDBJ databases">
        <authorList>
            <person name="Radolfova-Krizova L."/>
            <person name="Nemec A."/>
        </authorList>
    </citation>
    <scope>NUCLEOTIDE SEQUENCE [LARGE SCALE GENOMIC DNA]</scope>
    <source>
        <strain evidence="2">ANC 4275</strain>
    </source>
</reference>
<gene>
    <name evidence="1" type="ORF">A9J31_05935</name>
</gene>
<evidence type="ECO:0000313" key="2">
    <source>
        <dbReference type="Proteomes" id="UP000185753"/>
    </source>
</evidence>
<keyword evidence="2" id="KW-1185">Reference proteome</keyword>
<organism evidence="1 2">
    <name type="scientific">Acinetobacter gandensis</name>
    <dbReference type="NCBI Taxonomy" id="1443941"/>
    <lineage>
        <taxon>Bacteria</taxon>
        <taxon>Pseudomonadati</taxon>
        <taxon>Pseudomonadota</taxon>
        <taxon>Gammaproteobacteria</taxon>
        <taxon>Moraxellales</taxon>
        <taxon>Moraxellaceae</taxon>
        <taxon>Acinetobacter</taxon>
    </lineage>
</organism>
<dbReference type="OrthoDB" id="6709581at2"/>
<comment type="caution">
    <text evidence="1">The sequence shown here is derived from an EMBL/GenBank/DDBJ whole genome shotgun (WGS) entry which is preliminary data.</text>
</comment>
<name>A0A1A7R9F7_9GAMM</name>
<dbReference type="RefSeq" id="WP_067765117.1">
    <property type="nucleotide sequence ID" value="NZ_CP183909.1"/>
</dbReference>
<evidence type="ECO:0000313" key="1">
    <source>
        <dbReference type="EMBL" id="OBX28104.1"/>
    </source>
</evidence>
<dbReference type="Proteomes" id="UP000185753">
    <property type="component" value="Unassembled WGS sequence"/>
</dbReference>
<dbReference type="AlphaFoldDB" id="A0A1A7R9F7"/>
<dbReference type="EMBL" id="LZDS01000026">
    <property type="protein sequence ID" value="OBX28104.1"/>
    <property type="molecule type" value="Genomic_DNA"/>
</dbReference>
<protein>
    <submittedName>
        <fullName evidence="1">Uncharacterized protein</fullName>
    </submittedName>
</protein>